<dbReference type="GO" id="GO:0008270">
    <property type="term" value="F:zinc ion binding"/>
    <property type="evidence" value="ECO:0007669"/>
    <property type="project" value="UniProtKB-KW"/>
</dbReference>
<reference evidence="6" key="1">
    <citation type="journal article" date="2019" name="Sci. Rep.">
        <title>Draft genome of Tanacetum cinerariifolium, the natural source of mosquito coil.</title>
        <authorList>
            <person name="Yamashiro T."/>
            <person name="Shiraishi A."/>
            <person name="Satake H."/>
            <person name="Nakayama K."/>
        </authorList>
    </citation>
    <scope>NUCLEOTIDE SEQUENCE</scope>
</reference>
<evidence type="ECO:0000313" key="6">
    <source>
        <dbReference type="EMBL" id="GEU32044.1"/>
    </source>
</evidence>
<dbReference type="Gene3D" id="4.10.60.10">
    <property type="entry name" value="Zinc finger, CCHC-type"/>
    <property type="match status" value="1"/>
</dbReference>
<feature type="domain" description="CCHC-type" evidence="5">
    <location>
        <begin position="93"/>
        <end position="107"/>
    </location>
</feature>
<evidence type="ECO:0000256" key="2">
    <source>
        <dbReference type="ARBA" id="ARBA00022801"/>
    </source>
</evidence>
<dbReference type="GO" id="GO:0016787">
    <property type="term" value="F:hydrolase activity"/>
    <property type="evidence" value="ECO:0007669"/>
    <property type="project" value="UniProtKB-KW"/>
</dbReference>
<dbReference type="InterPro" id="IPR001878">
    <property type="entry name" value="Znf_CCHC"/>
</dbReference>
<dbReference type="GO" id="GO:0003676">
    <property type="term" value="F:nucleic acid binding"/>
    <property type="evidence" value="ECO:0007669"/>
    <property type="project" value="InterPro"/>
</dbReference>
<keyword evidence="1" id="KW-0479">Metal-binding</keyword>
<dbReference type="InterPro" id="IPR036875">
    <property type="entry name" value="Znf_CCHC_sf"/>
</dbReference>
<dbReference type="InterPro" id="IPR025724">
    <property type="entry name" value="GAG-pre-integrase_dom"/>
</dbReference>
<keyword evidence="2" id="KW-0378">Hydrolase</keyword>
<feature type="region of interest" description="Disordered" evidence="4">
    <location>
        <begin position="37"/>
        <end position="86"/>
    </location>
</feature>
<dbReference type="SMART" id="SM00343">
    <property type="entry name" value="ZnF_C2HC"/>
    <property type="match status" value="1"/>
</dbReference>
<comment type="caution">
    <text evidence="6">The sequence shown here is derived from an EMBL/GenBank/DDBJ whole genome shotgun (WGS) entry which is preliminary data.</text>
</comment>
<protein>
    <submittedName>
        <fullName evidence="6">Retrotransposon protein, putative, Ty1-copia subclass</fullName>
    </submittedName>
</protein>
<keyword evidence="3" id="KW-0862">Zinc</keyword>
<dbReference type="SUPFAM" id="SSF57756">
    <property type="entry name" value="Retrovirus zinc finger-like domains"/>
    <property type="match status" value="1"/>
</dbReference>
<name>A0A6L2J8P0_TANCI</name>
<dbReference type="AlphaFoldDB" id="A0A6L2J8P0"/>
<keyword evidence="3" id="KW-0863">Zinc-finger</keyword>
<dbReference type="PANTHER" id="PTHR42648">
    <property type="entry name" value="TRANSPOSASE, PUTATIVE-RELATED"/>
    <property type="match status" value="1"/>
</dbReference>
<feature type="region of interest" description="Disordered" evidence="4">
    <location>
        <begin position="417"/>
        <end position="446"/>
    </location>
</feature>
<dbReference type="Pfam" id="PF07727">
    <property type="entry name" value="RVT_2"/>
    <property type="match status" value="1"/>
</dbReference>
<feature type="compositionally biased region" description="Basic residues" evidence="4">
    <location>
        <begin position="41"/>
        <end position="60"/>
    </location>
</feature>
<evidence type="ECO:0000259" key="5">
    <source>
        <dbReference type="PROSITE" id="PS50158"/>
    </source>
</evidence>
<evidence type="ECO:0000256" key="1">
    <source>
        <dbReference type="ARBA" id="ARBA00022723"/>
    </source>
</evidence>
<dbReference type="Pfam" id="PF13976">
    <property type="entry name" value="gag_pre-integrs"/>
    <property type="match status" value="1"/>
</dbReference>
<dbReference type="PROSITE" id="PS50158">
    <property type="entry name" value="ZF_CCHC"/>
    <property type="match status" value="1"/>
</dbReference>
<proteinExistence type="predicted"/>
<dbReference type="InterPro" id="IPR039537">
    <property type="entry name" value="Retrotran_Ty1/copia-like"/>
</dbReference>
<evidence type="ECO:0000256" key="3">
    <source>
        <dbReference type="PROSITE-ProRule" id="PRU00047"/>
    </source>
</evidence>
<gene>
    <name evidence="6" type="ORF">Tci_004022</name>
</gene>
<dbReference type="InterPro" id="IPR013103">
    <property type="entry name" value="RVT_2"/>
</dbReference>
<feature type="compositionally biased region" description="Pro residues" evidence="4">
    <location>
        <begin position="68"/>
        <end position="81"/>
    </location>
</feature>
<dbReference type="Pfam" id="PF00098">
    <property type="entry name" value="zf-CCHC"/>
    <property type="match status" value="1"/>
</dbReference>
<dbReference type="PANTHER" id="PTHR42648:SF27">
    <property type="entry name" value="RNA-DIRECTED DNA POLYMERASE"/>
    <property type="match status" value="1"/>
</dbReference>
<evidence type="ECO:0000256" key="4">
    <source>
        <dbReference type="SAM" id="MobiDB-lite"/>
    </source>
</evidence>
<dbReference type="EMBL" id="BKCJ010000313">
    <property type="protein sequence ID" value="GEU32044.1"/>
    <property type="molecule type" value="Genomic_DNA"/>
</dbReference>
<sequence length="774" mass="89065">MHSMEKTVNELHARLKLHEQTLPLKEVAPALHAIRAGRIQKNQKKKSHKAAKGNHKKGKAKMSYAPVQAPPFAPKPKNPPTPKKDNPVKDVICHQCGEVGHWRRNCPVYLAELIKKKKLSQGASTSSIFTIELYSFPSTSWVYDTSYGTHICINTQDLRGSRKLDPGALNLYVADGHHAGVEAIGEFHLCLPSGLVLILHNCHYTLSITRGIVSVSRLYKDAFVNRFENDNSSSISKNNLIYFNAIPRDDIYEIVLSNTNDSSMYVVSNKRAKLNLDSALLWHCRLGHINKKRIEKLQHDGLLDSTNIKYFLKCVACISGKMERKSYSHQVERAKDLLALIHTDVCGPFKIMSRQGAYYFVTFSDEFSRYSFYYPPENKVFVARNVEFFDNDVIDHEASRSLEDLKIIQEEDMHPSIDTSLNHEEDDQEIDAPQSDINPIRRSTKTRRSPDRMCLYIDAEEYESGDLDEPANYKAALLDHKSDKWLNAMNVEMQSMKYNEVWELVDLPPNEKTVGHKWLFKKKKHTYKDRLASRQWNKRFDDEIKKFGFSQNRDKPYVYIKASRSYVTFLILYVDDILIMGNNIPMLQDVKSYLGRYFAMKDLREAAYILGIKIYLDRGDTKRELRVSCYTNAGYLTDADDMKSQTRYLFILNRGDVDWKSTKQSIFATSSTDAEYIVIFDASKEAVWIPSTTLVVNKEFVSPLDMCSKIPWALSGINQIIACPCPKDVANYQYICKPATPTLKWELLEYGSRFRSRSPLNPRKVNHHLRNSKH</sequence>
<organism evidence="6">
    <name type="scientific">Tanacetum cinerariifolium</name>
    <name type="common">Dalmatian daisy</name>
    <name type="synonym">Chrysanthemum cinerariifolium</name>
    <dbReference type="NCBI Taxonomy" id="118510"/>
    <lineage>
        <taxon>Eukaryota</taxon>
        <taxon>Viridiplantae</taxon>
        <taxon>Streptophyta</taxon>
        <taxon>Embryophyta</taxon>
        <taxon>Tracheophyta</taxon>
        <taxon>Spermatophyta</taxon>
        <taxon>Magnoliopsida</taxon>
        <taxon>eudicotyledons</taxon>
        <taxon>Gunneridae</taxon>
        <taxon>Pentapetalae</taxon>
        <taxon>asterids</taxon>
        <taxon>campanulids</taxon>
        <taxon>Asterales</taxon>
        <taxon>Asteraceae</taxon>
        <taxon>Asteroideae</taxon>
        <taxon>Anthemideae</taxon>
        <taxon>Anthemidinae</taxon>
        <taxon>Tanacetum</taxon>
    </lineage>
</organism>
<accession>A0A6L2J8P0</accession>
<dbReference type="CDD" id="cd09272">
    <property type="entry name" value="RNase_HI_RT_Ty1"/>
    <property type="match status" value="1"/>
</dbReference>